<gene>
    <name evidence="1" type="ORF">S01H1_81375</name>
</gene>
<reference evidence="1" key="1">
    <citation type="journal article" date="2014" name="Front. Microbiol.">
        <title>High frequency of phylogenetically diverse reductive dehalogenase-homologous genes in deep subseafloor sedimentary metagenomes.</title>
        <authorList>
            <person name="Kawai M."/>
            <person name="Futagami T."/>
            <person name="Toyoda A."/>
            <person name="Takaki Y."/>
            <person name="Nishi S."/>
            <person name="Hori S."/>
            <person name="Arai W."/>
            <person name="Tsubouchi T."/>
            <person name="Morono Y."/>
            <person name="Uchiyama I."/>
            <person name="Ito T."/>
            <person name="Fujiyama A."/>
            <person name="Inagaki F."/>
            <person name="Takami H."/>
        </authorList>
    </citation>
    <scope>NUCLEOTIDE SEQUENCE</scope>
    <source>
        <strain evidence="1">Expedition CK06-06</strain>
    </source>
</reference>
<protein>
    <submittedName>
        <fullName evidence="1">Uncharacterized protein</fullName>
    </submittedName>
</protein>
<name>X0XHQ5_9ZZZZ</name>
<sequence>RYYHDKLKETILDFTHEMNLKDVNIGNQEIEILKLRQHLGAAIWRLEEVWEMPEVAGDLMSFYSKALLDELELKPIEDPRDSEILRLKKEVNDLTQKGLI</sequence>
<accession>X0XHQ5</accession>
<evidence type="ECO:0000313" key="1">
    <source>
        <dbReference type="EMBL" id="GAG42665.1"/>
    </source>
</evidence>
<feature type="non-terminal residue" evidence="1">
    <location>
        <position position="1"/>
    </location>
</feature>
<dbReference type="AlphaFoldDB" id="X0XHQ5"/>
<organism evidence="1">
    <name type="scientific">marine sediment metagenome</name>
    <dbReference type="NCBI Taxonomy" id="412755"/>
    <lineage>
        <taxon>unclassified sequences</taxon>
        <taxon>metagenomes</taxon>
        <taxon>ecological metagenomes</taxon>
    </lineage>
</organism>
<dbReference type="EMBL" id="BARS01055063">
    <property type="protein sequence ID" value="GAG42665.1"/>
    <property type="molecule type" value="Genomic_DNA"/>
</dbReference>
<comment type="caution">
    <text evidence="1">The sequence shown here is derived from an EMBL/GenBank/DDBJ whole genome shotgun (WGS) entry which is preliminary data.</text>
</comment>
<proteinExistence type="predicted"/>